<dbReference type="AlphaFoldDB" id="A0A0C2JDS8"/>
<feature type="domain" description="RED-like N-terminal" evidence="4">
    <location>
        <begin position="81"/>
        <end position="175"/>
    </location>
</feature>
<feature type="compositionally biased region" description="Basic and acidic residues" evidence="3">
    <location>
        <begin position="619"/>
        <end position="631"/>
    </location>
</feature>
<evidence type="ECO:0000256" key="1">
    <source>
        <dbReference type="ARBA" id="ARBA00004123"/>
    </source>
</evidence>
<dbReference type="HOGENOM" id="CLU_017393_0_0_1"/>
<evidence type="ECO:0000259" key="4">
    <source>
        <dbReference type="Pfam" id="PF07808"/>
    </source>
</evidence>
<dbReference type="InterPro" id="IPR012916">
    <property type="entry name" value="RED_N"/>
</dbReference>
<reference evidence="5 6" key="1">
    <citation type="journal article" date="2014" name="BMC Genomics">
        <title>Comparative genomics of the major fungal agents of human and animal Sporotrichosis: Sporothrix schenckii and Sporothrix brasiliensis.</title>
        <authorList>
            <person name="Teixeira M.M."/>
            <person name="de Almeida L.G."/>
            <person name="Kubitschek-Barreira P."/>
            <person name="Alves F.L."/>
            <person name="Kioshima E.S."/>
            <person name="Abadio A.K."/>
            <person name="Fernandes L."/>
            <person name="Derengowski L.S."/>
            <person name="Ferreira K.S."/>
            <person name="Souza R.C."/>
            <person name="Ruiz J.C."/>
            <person name="de Andrade N.C."/>
            <person name="Paes H.C."/>
            <person name="Nicola A.M."/>
            <person name="Albuquerque P."/>
            <person name="Gerber A.L."/>
            <person name="Martins V.P."/>
            <person name="Peconick L.D."/>
            <person name="Neto A.V."/>
            <person name="Chaucanez C.B."/>
            <person name="Silva P.A."/>
            <person name="Cunha O.L."/>
            <person name="de Oliveira F.F."/>
            <person name="dos Santos T.C."/>
            <person name="Barros A.L."/>
            <person name="Soares M.A."/>
            <person name="de Oliveira L.M."/>
            <person name="Marini M.M."/>
            <person name="Villalobos-Duno H."/>
            <person name="Cunha M.M."/>
            <person name="de Hoog S."/>
            <person name="da Silveira J.F."/>
            <person name="Henrissat B."/>
            <person name="Nino-Vega G.A."/>
            <person name="Cisalpino P.S."/>
            <person name="Mora-Montes H.M."/>
            <person name="Almeida S.R."/>
            <person name="Stajich J.E."/>
            <person name="Lopes-Bezerra L.M."/>
            <person name="Vasconcelos A.T."/>
            <person name="Felipe M.S."/>
        </authorList>
    </citation>
    <scope>NUCLEOTIDE SEQUENCE [LARGE SCALE GENOMIC DNA]</scope>
    <source>
        <strain evidence="5 6">5110</strain>
    </source>
</reference>
<evidence type="ECO:0000256" key="3">
    <source>
        <dbReference type="SAM" id="MobiDB-lite"/>
    </source>
</evidence>
<feature type="region of interest" description="Disordered" evidence="3">
    <location>
        <begin position="175"/>
        <end position="206"/>
    </location>
</feature>
<dbReference type="GeneID" id="63676659"/>
<feature type="region of interest" description="Disordered" evidence="3">
    <location>
        <begin position="257"/>
        <end position="332"/>
    </location>
</feature>
<dbReference type="EMBL" id="AWTV01000002">
    <property type="protein sequence ID" value="KIH95087.1"/>
    <property type="molecule type" value="Genomic_DNA"/>
</dbReference>
<feature type="compositionally biased region" description="Basic residues" evidence="3">
    <location>
        <begin position="598"/>
        <end position="611"/>
    </location>
</feature>
<sequence>MNNDQFRKLALGSAASSGSKNGTSNNSSSAAPGAARALGSRQKASIPMTPRYGSDVSRVAFARQLAERYNNGGDDDDDKTKQKQKQKQKFRTSNPKGSTFAAGYVDRAKMRSEQEADDSDRAARLAALEALHRKGEVEQAVYEKLRLEMAGGDLSSTHLVKGLDVKLLSRVRMGEDVYGTGQDGGDEGGDRQKDGPAFPPPGDVDDEFEQLEAADVQAVEREKAKKKGQYSTTAAAGQKRSRDQILAEMKAAREAAKHAKAAAAEPALSSRFKKIGAPQAAGSRIEIDSRGREVLVIVDEDGHEKRKVRKAAPPTGGTGTADAPGVKSAKSDVLGMDVPEFYRKKQEAEAAAAAAKDVDIFDDAGSDYDPLAGMDAESSDEDSEEEKHNQDDSEEEEKHNKDRDMDRRDAKRRRRSSSASRRDDEVGDASDASDASEASRRSRDRPRRSPSRERERRQASQPTQPAAKPRSSYFGSAPLLSEESSRGGPSLKDPSVLAALRKAKQMREASEADAKSQALSKEAAREARLKTLMQSSDRDAEDLDMGFGTNRLEDTEDLDDDRAGGRHERLSTWHGGTGAGGNVDDDESGQGGGSRGDKAKRKRGGSGKKRKGDGNNAEDVMRVLEKRRAGA</sequence>
<feature type="compositionally biased region" description="Basic and acidic residues" evidence="3">
    <location>
        <begin position="106"/>
        <end position="121"/>
    </location>
</feature>
<organism evidence="5 6">
    <name type="scientific">Sporothrix brasiliensis 5110</name>
    <dbReference type="NCBI Taxonomy" id="1398154"/>
    <lineage>
        <taxon>Eukaryota</taxon>
        <taxon>Fungi</taxon>
        <taxon>Dikarya</taxon>
        <taxon>Ascomycota</taxon>
        <taxon>Pezizomycotina</taxon>
        <taxon>Sordariomycetes</taxon>
        <taxon>Sordariomycetidae</taxon>
        <taxon>Ophiostomatales</taxon>
        <taxon>Ophiostomataceae</taxon>
        <taxon>Sporothrix</taxon>
    </lineage>
</organism>
<proteinExistence type="predicted"/>
<dbReference type="Pfam" id="PF07808">
    <property type="entry name" value="RED_N"/>
    <property type="match status" value="1"/>
</dbReference>
<feature type="compositionally biased region" description="Basic and acidic residues" evidence="3">
    <location>
        <begin position="561"/>
        <end position="571"/>
    </location>
</feature>
<feature type="compositionally biased region" description="Low complexity" evidence="3">
    <location>
        <begin position="311"/>
        <end position="325"/>
    </location>
</feature>
<feature type="compositionally biased region" description="Basic and acidic residues" evidence="3">
    <location>
        <begin position="385"/>
        <end position="409"/>
    </location>
</feature>
<dbReference type="PANTHER" id="PTHR12765">
    <property type="entry name" value="RED PROTEIN IK FACTOR CYTOKINE IK"/>
    <property type="match status" value="1"/>
</dbReference>
<gene>
    <name evidence="5" type="ORF">SPBR_03447</name>
</gene>
<comment type="caution">
    <text evidence="5">The sequence shown here is derived from an EMBL/GenBank/DDBJ whole genome shotgun (WGS) entry which is preliminary data.</text>
</comment>
<evidence type="ECO:0000313" key="6">
    <source>
        <dbReference type="Proteomes" id="UP000031575"/>
    </source>
</evidence>
<name>A0A0C2JDS8_9PEZI</name>
<evidence type="ECO:0000313" key="5">
    <source>
        <dbReference type="EMBL" id="KIH95087.1"/>
    </source>
</evidence>
<accession>A0A0C2JDS8</accession>
<protein>
    <submittedName>
        <fullName evidence="5">Red-like protein</fullName>
    </submittedName>
</protein>
<feature type="region of interest" description="Disordered" evidence="3">
    <location>
        <begin position="219"/>
        <end position="242"/>
    </location>
</feature>
<dbReference type="Proteomes" id="UP000031575">
    <property type="component" value="Unassembled WGS sequence"/>
</dbReference>
<evidence type="ECO:0000256" key="2">
    <source>
        <dbReference type="ARBA" id="ARBA00023242"/>
    </source>
</evidence>
<keyword evidence="2" id="KW-0539">Nucleus</keyword>
<dbReference type="VEuPathDB" id="FungiDB:SPBR_03447"/>
<keyword evidence="6" id="KW-1185">Reference proteome</keyword>
<comment type="subcellular location">
    <subcellularLocation>
        <location evidence="1">Nucleus</location>
    </subcellularLocation>
</comment>
<dbReference type="OrthoDB" id="3366823at2759"/>
<feature type="region of interest" description="Disordered" evidence="3">
    <location>
        <begin position="1"/>
        <end position="121"/>
    </location>
</feature>
<feature type="compositionally biased region" description="Basic and acidic residues" evidence="3">
    <location>
        <begin position="505"/>
        <end position="514"/>
    </location>
</feature>
<dbReference type="RefSeq" id="XP_040623097.1">
    <property type="nucleotide sequence ID" value="XM_040761738.1"/>
</dbReference>
<dbReference type="InterPro" id="IPR039896">
    <property type="entry name" value="Red-like"/>
</dbReference>
<feature type="region of interest" description="Disordered" evidence="3">
    <location>
        <begin position="346"/>
        <end position="631"/>
    </location>
</feature>
<feature type="compositionally biased region" description="Low complexity" evidence="3">
    <location>
        <begin position="9"/>
        <end position="40"/>
    </location>
</feature>
<dbReference type="GO" id="GO:0005634">
    <property type="term" value="C:nucleus"/>
    <property type="evidence" value="ECO:0007669"/>
    <property type="project" value="UniProtKB-SubCell"/>
</dbReference>